<dbReference type="InterPro" id="IPR000299">
    <property type="entry name" value="FERM_domain"/>
</dbReference>
<dbReference type="AlphaFoldDB" id="A0A913XEA2"/>
<evidence type="ECO:0000313" key="5">
    <source>
        <dbReference type="Proteomes" id="UP000887567"/>
    </source>
</evidence>
<dbReference type="PRINTS" id="PR00935">
    <property type="entry name" value="BAND41"/>
</dbReference>
<name>A0A913XEA2_EXADI</name>
<dbReference type="SMART" id="SM00295">
    <property type="entry name" value="B41"/>
    <property type="match status" value="1"/>
</dbReference>
<dbReference type="GO" id="GO:0031032">
    <property type="term" value="P:actomyosin structure organization"/>
    <property type="evidence" value="ECO:0007669"/>
    <property type="project" value="TreeGrafter"/>
</dbReference>
<keyword evidence="2" id="KW-0812">Transmembrane</keyword>
<dbReference type="SUPFAM" id="SSF50729">
    <property type="entry name" value="PH domain-like"/>
    <property type="match status" value="1"/>
</dbReference>
<dbReference type="PRINTS" id="PR00661">
    <property type="entry name" value="ERMFAMILY"/>
</dbReference>
<dbReference type="PANTHER" id="PTHR23280:SF32">
    <property type="entry name" value="FI22325P1"/>
    <property type="match status" value="1"/>
</dbReference>
<dbReference type="SUPFAM" id="SSF54236">
    <property type="entry name" value="Ubiquitin-like"/>
    <property type="match status" value="1"/>
</dbReference>
<dbReference type="CDD" id="cd14473">
    <property type="entry name" value="FERM_B-lobe"/>
    <property type="match status" value="1"/>
</dbReference>
<accession>A0A913XEA2</accession>
<dbReference type="InterPro" id="IPR035963">
    <property type="entry name" value="FERM_2"/>
</dbReference>
<feature type="transmembrane region" description="Helical" evidence="2">
    <location>
        <begin position="452"/>
        <end position="475"/>
    </location>
</feature>
<dbReference type="PROSITE" id="PS00660">
    <property type="entry name" value="FERM_1"/>
    <property type="match status" value="1"/>
</dbReference>
<sequence>MLRIGSKSNLDTEYACKISLLDDTEMTCEFRREAKGQTVFDSVCKSLDLLEKDYFGLRFVDDSKQRHWLDLNKNILKQMKSLKPPFKLFFRVKFYALDPNLVHEEITRYQFFLQIKRDILHGRLLCSYNELAELGAYIVQAELGDYDSEDNQEGYVSEFRIVPKQSEKLEKKIGEIHKQLVGQVPSVAEKNFLGKVKNLDMYGVDPHPCKDQDNVQLYLGLTPTGIAIIRDGKKVSGFDWPQIVKCSYDGKVFYIQVLKEERKANYGFRLPDPLACKHLWKCSVEHHAFYSSQNPKEIKPKRRTSLSPPKLFRRSKYKYSGPTQEDVIAESEKISRPEPEIKRTPSIRITRRPKTPAADNISESTGDLALPSNPVQNSTSQLNADQSTELQKFETPHFPEIPPEDSAITETTTDLTDAEPTPTNVSNSIVAERPKPLRTSHESTKQAEVEYYGFKMFIFVLFILALIMIPIAIVWETRKTYFRSTIAFKSFSRWVYRSFGIRL</sequence>
<dbReference type="Pfam" id="PF09379">
    <property type="entry name" value="FERM_N"/>
    <property type="match status" value="1"/>
</dbReference>
<dbReference type="InterPro" id="IPR000798">
    <property type="entry name" value="Ez/rad/moesin-like"/>
</dbReference>
<dbReference type="InterPro" id="IPR019748">
    <property type="entry name" value="FERM_central"/>
</dbReference>
<feature type="compositionally biased region" description="Basic and acidic residues" evidence="1">
    <location>
        <begin position="330"/>
        <end position="343"/>
    </location>
</feature>
<dbReference type="InterPro" id="IPR019747">
    <property type="entry name" value="FERM_CS"/>
</dbReference>
<dbReference type="OMA" id="VNHIATE"/>
<reference evidence="4" key="1">
    <citation type="submission" date="2022-11" db="UniProtKB">
        <authorList>
            <consortium name="EnsemblMetazoa"/>
        </authorList>
    </citation>
    <scope>IDENTIFICATION</scope>
</reference>
<dbReference type="GO" id="GO:0005856">
    <property type="term" value="C:cytoskeleton"/>
    <property type="evidence" value="ECO:0007669"/>
    <property type="project" value="TreeGrafter"/>
</dbReference>
<evidence type="ECO:0000256" key="1">
    <source>
        <dbReference type="SAM" id="MobiDB-lite"/>
    </source>
</evidence>
<dbReference type="Pfam" id="PF09380">
    <property type="entry name" value="FERM_C"/>
    <property type="match status" value="1"/>
</dbReference>
<evidence type="ECO:0000313" key="4">
    <source>
        <dbReference type="EnsemblMetazoa" id="XP_020903124.1"/>
    </source>
</evidence>
<dbReference type="GeneID" id="110241589"/>
<keyword evidence="5" id="KW-1185">Reference proteome</keyword>
<dbReference type="Pfam" id="PF00373">
    <property type="entry name" value="FERM_M"/>
    <property type="match status" value="1"/>
</dbReference>
<dbReference type="InterPro" id="IPR018979">
    <property type="entry name" value="FERM_N"/>
</dbReference>
<dbReference type="InterPro" id="IPR014847">
    <property type="entry name" value="FA"/>
</dbReference>
<evidence type="ECO:0000256" key="2">
    <source>
        <dbReference type="SAM" id="Phobius"/>
    </source>
</evidence>
<dbReference type="OrthoDB" id="6266673at2759"/>
<dbReference type="SUPFAM" id="SSF47031">
    <property type="entry name" value="Second domain of FERM"/>
    <property type="match status" value="1"/>
</dbReference>
<dbReference type="PROSITE" id="PS50057">
    <property type="entry name" value="FERM_3"/>
    <property type="match status" value="1"/>
</dbReference>
<dbReference type="EnsemblMetazoa" id="XM_021047465.2">
    <property type="protein sequence ID" value="XP_020903124.1"/>
    <property type="gene ID" value="LOC110241589"/>
</dbReference>
<organism evidence="4 5">
    <name type="scientific">Exaiptasia diaphana</name>
    <name type="common">Tropical sea anemone</name>
    <name type="synonym">Aiptasia pulchella</name>
    <dbReference type="NCBI Taxonomy" id="2652724"/>
    <lineage>
        <taxon>Eukaryota</taxon>
        <taxon>Metazoa</taxon>
        <taxon>Cnidaria</taxon>
        <taxon>Anthozoa</taxon>
        <taxon>Hexacorallia</taxon>
        <taxon>Actiniaria</taxon>
        <taxon>Aiptasiidae</taxon>
        <taxon>Exaiptasia</taxon>
    </lineage>
</organism>
<dbReference type="Gene3D" id="2.30.29.30">
    <property type="entry name" value="Pleckstrin-homology domain (PH domain)/Phosphotyrosine-binding domain (PTB)"/>
    <property type="match status" value="1"/>
</dbReference>
<dbReference type="FunFam" id="1.20.80.10:FF:000006">
    <property type="entry name" value="FERM domain-containing protein 5 isoform X1"/>
    <property type="match status" value="1"/>
</dbReference>
<dbReference type="InterPro" id="IPR018980">
    <property type="entry name" value="FERM_PH-like_C"/>
</dbReference>
<dbReference type="GO" id="GO:0008092">
    <property type="term" value="F:cytoskeletal protein binding"/>
    <property type="evidence" value="ECO:0007669"/>
    <property type="project" value="InterPro"/>
</dbReference>
<keyword evidence="2" id="KW-0472">Membrane</keyword>
<feature type="compositionally biased region" description="Polar residues" evidence="1">
    <location>
        <begin position="373"/>
        <end position="390"/>
    </location>
</feature>
<dbReference type="Proteomes" id="UP000887567">
    <property type="component" value="Unplaced"/>
</dbReference>
<dbReference type="InterPro" id="IPR014352">
    <property type="entry name" value="FERM/acyl-CoA-bd_prot_sf"/>
</dbReference>
<dbReference type="Gene3D" id="3.10.20.90">
    <property type="entry name" value="Phosphatidylinositol 3-kinase Catalytic Subunit, Chain A, domain 1"/>
    <property type="match status" value="1"/>
</dbReference>
<dbReference type="KEGG" id="epa:110241589"/>
<dbReference type="InterPro" id="IPR011993">
    <property type="entry name" value="PH-like_dom_sf"/>
</dbReference>
<dbReference type="RefSeq" id="XP_020903124.1">
    <property type="nucleotide sequence ID" value="XM_021047465.2"/>
</dbReference>
<dbReference type="Gene3D" id="1.20.80.10">
    <property type="match status" value="1"/>
</dbReference>
<dbReference type="FunFam" id="3.10.20.90:FF:000002">
    <property type="entry name" value="Erythrocyte protein band 4.1-like 3"/>
    <property type="match status" value="1"/>
</dbReference>
<dbReference type="InterPro" id="IPR019749">
    <property type="entry name" value="Band_41_domain"/>
</dbReference>
<dbReference type="SMART" id="SM01196">
    <property type="entry name" value="FERM_C"/>
    <property type="match status" value="1"/>
</dbReference>
<keyword evidence="2" id="KW-1133">Transmembrane helix</keyword>
<feature type="domain" description="FERM" evidence="3">
    <location>
        <begin position="14"/>
        <end position="294"/>
    </location>
</feature>
<dbReference type="CDD" id="cd17102">
    <property type="entry name" value="FERM_F1_FRMD3"/>
    <property type="match status" value="1"/>
</dbReference>
<feature type="region of interest" description="Disordered" evidence="1">
    <location>
        <begin position="293"/>
        <end position="390"/>
    </location>
</feature>
<dbReference type="PANTHER" id="PTHR23280">
    <property type="entry name" value="4.1 G PROTEIN"/>
    <property type="match status" value="1"/>
</dbReference>
<proteinExistence type="predicted"/>
<dbReference type="InterPro" id="IPR029071">
    <property type="entry name" value="Ubiquitin-like_domsf"/>
</dbReference>
<dbReference type="SMART" id="SM01195">
    <property type="entry name" value="FA"/>
    <property type="match status" value="1"/>
</dbReference>
<dbReference type="FunFam" id="2.30.29.30:FF:000002">
    <property type="entry name" value="Band 4.1-like protein 5 isoform 1"/>
    <property type="match status" value="1"/>
</dbReference>
<evidence type="ECO:0000259" key="3">
    <source>
        <dbReference type="PROSITE" id="PS50057"/>
    </source>
</evidence>
<protein>
    <recommendedName>
        <fullName evidence="3">FERM domain-containing protein</fullName>
    </recommendedName>
</protein>